<sequence>MRLHLLSDSSHFNFLKYFLLSKSFKFQLSKFIINLTLFFSLQYTCIFRLLQHIFSFSSICMYVNTTQEEAQTKQTWWVSNIKSFFHLPNPRILTLFIISSTATTLLGIAMIVEWVLHGQYHPGYFWILYCAPTLIALPILVWIICIIFAIFYTNDQSLHTLPTSDLSKKQSQTEVLEQVQALQDQQAVEENGIDDYDQSQTSCLIKKPPSLRSTSRAGNDIDHKLALKRTNSVQLYHTHTDYRGIRRTFSFQQ</sequence>
<feature type="transmembrane region" description="Helical" evidence="1">
    <location>
        <begin position="92"/>
        <end position="112"/>
    </location>
</feature>
<dbReference type="EMBL" id="JAZDWU010000010">
    <property type="protein sequence ID" value="KAK9987927.1"/>
    <property type="molecule type" value="Genomic_DNA"/>
</dbReference>
<accession>A0AAW2BQ47</accession>
<name>A0AAW2BQ47_9ROSI</name>
<evidence type="ECO:0000313" key="3">
    <source>
        <dbReference type="Proteomes" id="UP001459277"/>
    </source>
</evidence>
<feature type="transmembrane region" description="Helical" evidence="1">
    <location>
        <begin position="31"/>
        <end position="50"/>
    </location>
</feature>
<evidence type="ECO:0000256" key="1">
    <source>
        <dbReference type="SAM" id="Phobius"/>
    </source>
</evidence>
<reference evidence="2 3" key="1">
    <citation type="submission" date="2024-01" db="EMBL/GenBank/DDBJ databases">
        <title>A telomere-to-telomere, gap-free genome of sweet tea (Lithocarpus litseifolius).</title>
        <authorList>
            <person name="Zhou J."/>
        </authorList>
    </citation>
    <scope>NUCLEOTIDE SEQUENCE [LARGE SCALE GENOMIC DNA]</scope>
    <source>
        <strain evidence="2">Zhou-2022a</strain>
        <tissue evidence="2">Leaf</tissue>
    </source>
</reference>
<feature type="transmembrane region" description="Helical" evidence="1">
    <location>
        <begin position="124"/>
        <end position="152"/>
    </location>
</feature>
<evidence type="ECO:0000313" key="2">
    <source>
        <dbReference type="EMBL" id="KAK9987927.1"/>
    </source>
</evidence>
<comment type="caution">
    <text evidence="2">The sequence shown here is derived from an EMBL/GenBank/DDBJ whole genome shotgun (WGS) entry which is preliminary data.</text>
</comment>
<proteinExistence type="predicted"/>
<dbReference type="AlphaFoldDB" id="A0AAW2BQ47"/>
<evidence type="ECO:0008006" key="4">
    <source>
        <dbReference type="Google" id="ProtNLM"/>
    </source>
</evidence>
<keyword evidence="1" id="KW-0812">Transmembrane</keyword>
<keyword evidence="3" id="KW-1185">Reference proteome</keyword>
<keyword evidence="1" id="KW-0472">Membrane</keyword>
<protein>
    <recommendedName>
        <fullName evidence="4">Transmembrane protein</fullName>
    </recommendedName>
</protein>
<dbReference type="Proteomes" id="UP001459277">
    <property type="component" value="Unassembled WGS sequence"/>
</dbReference>
<keyword evidence="1" id="KW-1133">Transmembrane helix</keyword>
<gene>
    <name evidence="2" type="ORF">SO802_028166</name>
</gene>
<organism evidence="2 3">
    <name type="scientific">Lithocarpus litseifolius</name>
    <dbReference type="NCBI Taxonomy" id="425828"/>
    <lineage>
        <taxon>Eukaryota</taxon>
        <taxon>Viridiplantae</taxon>
        <taxon>Streptophyta</taxon>
        <taxon>Embryophyta</taxon>
        <taxon>Tracheophyta</taxon>
        <taxon>Spermatophyta</taxon>
        <taxon>Magnoliopsida</taxon>
        <taxon>eudicotyledons</taxon>
        <taxon>Gunneridae</taxon>
        <taxon>Pentapetalae</taxon>
        <taxon>rosids</taxon>
        <taxon>fabids</taxon>
        <taxon>Fagales</taxon>
        <taxon>Fagaceae</taxon>
        <taxon>Lithocarpus</taxon>
    </lineage>
</organism>